<organism evidence="1 2">
    <name type="scientific">Wenyingzhuangia fucanilytica</name>
    <dbReference type="NCBI Taxonomy" id="1790137"/>
    <lineage>
        <taxon>Bacteria</taxon>
        <taxon>Pseudomonadati</taxon>
        <taxon>Bacteroidota</taxon>
        <taxon>Flavobacteriia</taxon>
        <taxon>Flavobacteriales</taxon>
        <taxon>Flavobacteriaceae</taxon>
        <taxon>Wenyingzhuangia</taxon>
    </lineage>
</organism>
<keyword evidence="2" id="KW-1185">Reference proteome</keyword>
<protein>
    <submittedName>
        <fullName evidence="1">Uncharacterized protein</fullName>
    </submittedName>
</protein>
<proteinExistence type="predicted"/>
<dbReference type="Proteomes" id="UP000092967">
    <property type="component" value="Chromosome"/>
</dbReference>
<dbReference type="EMBL" id="CP014224">
    <property type="protein sequence ID" value="ANW95000.1"/>
    <property type="molecule type" value="Genomic_DNA"/>
</dbReference>
<reference evidence="1 2" key="1">
    <citation type="submission" date="2016-02" db="EMBL/GenBank/DDBJ databases">
        <authorList>
            <person name="Wen L."/>
            <person name="He K."/>
            <person name="Yang H."/>
        </authorList>
    </citation>
    <scope>NUCLEOTIDE SEQUENCE [LARGE SCALE GENOMIC DNA]</scope>
    <source>
        <strain evidence="1 2">CZ1127</strain>
    </source>
</reference>
<name>A0A1B1Y2M3_9FLAO</name>
<dbReference type="RefSeq" id="WP_068824104.1">
    <property type="nucleotide sequence ID" value="NZ_CP014224.1"/>
</dbReference>
<accession>A0A1B1Y2M3</accession>
<gene>
    <name evidence="1" type="ORF">AXE80_01250</name>
</gene>
<dbReference type="STRING" id="1790137.AXE80_01250"/>
<dbReference type="OrthoDB" id="1415532at2"/>
<evidence type="ECO:0000313" key="2">
    <source>
        <dbReference type="Proteomes" id="UP000092967"/>
    </source>
</evidence>
<dbReference type="KEGG" id="wfu:AXE80_01250"/>
<dbReference type="AlphaFoldDB" id="A0A1B1Y2M3"/>
<evidence type="ECO:0000313" key="1">
    <source>
        <dbReference type="EMBL" id="ANW95000.1"/>
    </source>
</evidence>
<sequence>MKLVQLSVLLLLCIACKSKKHIVDTVPIKEHKIQPLLINDSIQKFIEIDKKIVDKVEGHTSYDNPFTKHFRKHISTRALKSVQFKEWRRKIYIEFSINEWKQITYIDTNTSSKKLDKQLKKAFKKLDFNLFEFPEYDSRYKYTLVVIQEDYKGEPIVKCSEKVIGYTPPVFEICKNETTYQGLNNCNYIYISNYMYNKIDLSLVTNDDIDYKHQVLPKFIIDKNGKVIAAKIESQNKELMEDYYKNLKTLPKAESPAKINGEPYYFGYTFPNTITNLVRNNEGFKKYFLYEKDNGKGLIENVKSYINLLILKKEQEKIYRVGF</sequence>